<feature type="region of interest" description="Disordered" evidence="1">
    <location>
        <begin position="1888"/>
        <end position="1979"/>
    </location>
</feature>
<dbReference type="PANTHER" id="PTHR15690:SF0">
    <property type="entry name" value="NUCLEAR RECEPTOR COACTIVATOR 6"/>
    <property type="match status" value="1"/>
</dbReference>
<feature type="region of interest" description="Disordered" evidence="1">
    <location>
        <begin position="1567"/>
        <end position="1593"/>
    </location>
</feature>
<accession>E2AXV4</accession>
<dbReference type="GO" id="GO:0003713">
    <property type="term" value="F:transcription coactivator activity"/>
    <property type="evidence" value="ECO:0007669"/>
    <property type="project" value="InterPro"/>
</dbReference>
<feature type="region of interest" description="Disordered" evidence="1">
    <location>
        <begin position="2029"/>
        <end position="2139"/>
    </location>
</feature>
<feature type="region of interest" description="Disordered" evidence="1">
    <location>
        <begin position="353"/>
        <end position="404"/>
    </location>
</feature>
<feature type="compositionally biased region" description="Basic and acidic residues" evidence="1">
    <location>
        <begin position="742"/>
        <end position="751"/>
    </location>
</feature>
<dbReference type="InterPro" id="IPR032715">
    <property type="entry name" value="NCOA6_TRADD-N"/>
</dbReference>
<dbReference type="PANTHER" id="PTHR15690">
    <property type="entry name" value="NUCLEAR RECEPTOR COACTIVATOR 6"/>
    <property type="match status" value="1"/>
</dbReference>
<feature type="region of interest" description="Disordered" evidence="1">
    <location>
        <begin position="728"/>
        <end position="872"/>
    </location>
</feature>
<feature type="domain" description="Nuclear receptor coactivator 6 TRADD-N" evidence="2">
    <location>
        <begin position="11"/>
        <end position="153"/>
    </location>
</feature>
<feature type="compositionally biased region" description="Low complexity" evidence="1">
    <location>
        <begin position="830"/>
        <end position="842"/>
    </location>
</feature>
<proteinExistence type="predicted"/>
<feature type="region of interest" description="Disordered" evidence="1">
    <location>
        <begin position="1269"/>
        <end position="1298"/>
    </location>
</feature>
<protein>
    <submittedName>
        <fullName evidence="3">Nuclear receptor coactivator 6</fullName>
    </submittedName>
</protein>
<feature type="region of interest" description="Disordered" evidence="1">
    <location>
        <begin position="1462"/>
        <end position="1551"/>
    </location>
</feature>
<feature type="compositionally biased region" description="Low complexity" evidence="1">
    <location>
        <begin position="1528"/>
        <end position="1541"/>
    </location>
</feature>
<evidence type="ECO:0000313" key="4">
    <source>
        <dbReference type="Proteomes" id="UP000000311"/>
    </source>
</evidence>
<dbReference type="GO" id="GO:0005667">
    <property type="term" value="C:transcription regulator complex"/>
    <property type="evidence" value="ECO:0007669"/>
    <property type="project" value="TreeGrafter"/>
</dbReference>
<feature type="compositionally biased region" description="Polar residues" evidence="1">
    <location>
        <begin position="1269"/>
        <end position="1294"/>
    </location>
</feature>
<evidence type="ECO:0000259" key="2">
    <source>
        <dbReference type="Pfam" id="PF13820"/>
    </source>
</evidence>
<keyword evidence="3" id="KW-0675">Receptor</keyword>
<dbReference type="STRING" id="104421.E2AXV4"/>
<feature type="compositionally biased region" description="Polar residues" evidence="1">
    <location>
        <begin position="804"/>
        <end position="815"/>
    </location>
</feature>
<feature type="compositionally biased region" description="Basic and acidic residues" evidence="1">
    <location>
        <begin position="1116"/>
        <end position="1128"/>
    </location>
</feature>
<dbReference type="OrthoDB" id="5967287at2759"/>
<feature type="region of interest" description="Disordered" evidence="1">
    <location>
        <begin position="1647"/>
        <end position="1685"/>
    </location>
</feature>
<feature type="region of interest" description="Disordered" evidence="1">
    <location>
        <begin position="614"/>
        <end position="633"/>
    </location>
</feature>
<organism evidence="4">
    <name type="scientific">Camponotus floridanus</name>
    <name type="common">Florida carpenter ant</name>
    <dbReference type="NCBI Taxonomy" id="104421"/>
    <lineage>
        <taxon>Eukaryota</taxon>
        <taxon>Metazoa</taxon>
        <taxon>Ecdysozoa</taxon>
        <taxon>Arthropoda</taxon>
        <taxon>Hexapoda</taxon>
        <taxon>Insecta</taxon>
        <taxon>Pterygota</taxon>
        <taxon>Neoptera</taxon>
        <taxon>Endopterygota</taxon>
        <taxon>Hymenoptera</taxon>
        <taxon>Apocrita</taxon>
        <taxon>Aculeata</taxon>
        <taxon>Formicoidea</taxon>
        <taxon>Formicidae</taxon>
        <taxon>Formicinae</taxon>
        <taxon>Camponotus</taxon>
    </lineage>
</organism>
<feature type="region of interest" description="Disordered" evidence="1">
    <location>
        <begin position="1775"/>
        <end position="1796"/>
    </location>
</feature>
<dbReference type="GO" id="GO:0035097">
    <property type="term" value="C:histone methyltransferase complex"/>
    <property type="evidence" value="ECO:0007669"/>
    <property type="project" value="TreeGrafter"/>
</dbReference>
<feature type="compositionally biased region" description="Polar residues" evidence="1">
    <location>
        <begin position="1500"/>
        <end position="1527"/>
    </location>
</feature>
<feature type="region of interest" description="Disordered" evidence="1">
    <location>
        <begin position="1809"/>
        <end position="1839"/>
    </location>
</feature>
<dbReference type="Proteomes" id="UP000000311">
    <property type="component" value="Unassembled WGS sequence"/>
</dbReference>
<dbReference type="GO" id="GO:0045944">
    <property type="term" value="P:positive regulation of transcription by RNA polymerase II"/>
    <property type="evidence" value="ECO:0007669"/>
    <property type="project" value="TreeGrafter"/>
</dbReference>
<reference evidence="3 4" key="1">
    <citation type="journal article" date="2010" name="Science">
        <title>Genomic comparison of the ants Camponotus floridanus and Harpegnathos saltator.</title>
        <authorList>
            <person name="Bonasio R."/>
            <person name="Zhang G."/>
            <person name="Ye C."/>
            <person name="Mutti N.S."/>
            <person name="Fang X."/>
            <person name="Qin N."/>
            <person name="Donahue G."/>
            <person name="Yang P."/>
            <person name="Li Q."/>
            <person name="Li C."/>
            <person name="Zhang P."/>
            <person name="Huang Z."/>
            <person name="Berger S.L."/>
            <person name="Reinberg D."/>
            <person name="Wang J."/>
            <person name="Liebig J."/>
        </authorList>
    </citation>
    <scope>NUCLEOTIDE SEQUENCE [LARGE SCALE GENOMIC DNA]</scope>
    <source>
        <strain evidence="4">C129</strain>
    </source>
</reference>
<feature type="region of interest" description="Disordered" evidence="1">
    <location>
        <begin position="675"/>
        <end position="696"/>
    </location>
</feature>
<feature type="compositionally biased region" description="Polar residues" evidence="1">
    <location>
        <begin position="1579"/>
        <end position="1593"/>
    </location>
</feature>
<dbReference type="Pfam" id="PF13820">
    <property type="entry name" value="NCOA6_TRADD-N"/>
    <property type="match status" value="1"/>
</dbReference>
<feature type="region of interest" description="Disordered" evidence="1">
    <location>
        <begin position="1045"/>
        <end position="1072"/>
    </location>
</feature>
<sequence length="2139" mass="232232">MAADSDGDLIETVVTCEGDLTDPEFPQKFEIIVDRLNALLCKETGDGLRVNKVEPWNSVRVTFSIPREAALRLRELAAQGSPTLTQLGILSVQVEGDQVISLRIASRFGGDAQEIVLHSGTTQDGGAKSQNDVTNTATVDANPSTALPGPSNNSTSISSALRNVAQIIAAGTSSEKAPQFRSPNVVAPTDCDPIPPFLAKSVQSTSTSNVGVSGSQQVANSNASPRNNYNGPFPFASMTHAAQAIHNRESQITTIKNTMQFKHHAQPPPPYPSQENLATVTALTTGHTVTQPVVTVGQLTNQYKPTTIATTSSLSPNSTNLAGSSNVSGNQVALSSPLLVNLLQNDAGSHANNVVPGQKMLPPAVTDNSGLTNRMRPTKKPTVRRKDLPSPNESPPNLDTLRNEDLIGGTATTTTTTVIPDLSQTSTSSAFATVNANQPSSLPPQQHTVNVIGGSTGQNMMPPQAVHQVPPSGQMQQQATSTLHNPVQTQQKFPNIRQELSYRASQIQMQNQLSARHPVNGQQIRTPLQQRQLLFQQQQQQQQLLTQQINQQIVPQVSTTQQALLHQQNINTSLHTTSLNNQSLLQQQQNQQLLQHSTIGLSVPQQRLGYLNSQRQQTPSPYPRQPVPQQTHLSQPNQALNVQQQLHHNQVKNMNINTSASTDFRYGQSQNILSRNYQSPSTSNANGTTWNAQSNSIPQGAQVNTTRLSVSNQVSGAFPQCGSHINNSNAASIASSPVIKTETSESLKPEKEDPEPEPEYTSTGKIRQFLINPLTGHLEPMPSESSDSEPESAVDNQDDFFSFPSPSNDRSNSIFSDDDADSNFSRRNDTTTNTDQSDSETTAKSTASEGSLKHSRIKSSRETAHSPMPGEKIKLRLKLEKSEPVTPAYKVDVSFVNTPPMRKADKTMNKIFTSGVPSTGNGDEPLRVPPLHISLRGRNASVVQRKKEKKSLKGDGESDLLKRRGKLKKMKECIDGNRLLQKKSPLSMIIGTSSASKLPLSNSTMINSANTVCKMGNMLQTVMAKPNALKQELPVDAVRLQTGTITKPCSSKNSDVDDIPLNSRIPSPSKHKSAIVNQSLNTPQVLTKSQVDLDAQNHMQEYKIGGGKTKRRDSKKKSESGDGLHREQNLLSGGRILDNQMKWRKLGYKGDTTQSIKKSDSLLTGSDFNTVKKVGEIRRTSDSDINKSAIEKSNSLTSVAPRLTELNGMKKDLISQDKRRRLSLIDEKDLHLGESPNTEVTHFNSQKAVSECSGSTVPSVKTNVSLSFESDSGLKSTNSSVQQADSRNISNNPDNKIPVHTETTTKISQSVARILSVKCKSDRENYIATVKSQNIGQQLKNHMVAKSEANSILNRHNKTIEQLSFSHKKTIQNHVVKQQIDRPTTDSKIDNASQRISLLKTTSGNTVIGNSVDQVSRSQNIDTPATKPILPIGEINVTEAKVKQKLLENTTVPIGIGVDANIERVGSSGGGEDSGIESMDALSEKSPNQGESPLHRPASATESVTQSSAKNVIQGEPTLSTTNKNVPSSTSSSDMCSNSHSELLKSSGPQRLSPVSVASYLENQLNRNISNSGEHDTKNVSSEKSSTIPRTGQSDLMASLDIGSNDKSVSSPLVTGTMTVVTASITSSMNSDNNLLQCAHQQAKDFSDKDSSSVKLESTVNQNDQGKANSKHEDSRAAESVSEDSTKAIVEKIKVESKINVKVDDTRQTDRFEVSKNGNISLNTKSVKLETCTEQNQKCNVQSHQSQIMLRESSVNLQKVTDDLVKKMVNDSSELSVSGIQSPLGEDPQPIRITPPLYTYSNPVVLQRDETPSPAAQNPEVDSSDVEHLKRKRRRKQELEGRQDIICIEDNDEGHFVERLNSNNSEEYIKRPPKSLLEQLLIDIPNDNNEKRSLRTRSQKLNSPDIAKTPKSSPHGPNKLEERRSISPYAKASPKLAVSKLSPNATIKIGKRKRQESESSVASSTADDPQPRPGKRKCSENAAELIKACMGVEEAGSIKKQVPGKEEQSKKGFNILTKAKKGPIVVEVDSSDDEPLIESVGKARVRLSDETSAASPKPKDQNNESVGEVTTRRSVRQNTASPLATPASNTRGASRTSDDINRRKTRSGAAGKHCFSNSGDGGASETEANIPRKQMTFGK</sequence>
<gene>
    <name evidence="3" type="ORF">EAG_05855</name>
</gene>
<feature type="compositionally biased region" description="Acidic residues" evidence="1">
    <location>
        <begin position="786"/>
        <end position="798"/>
    </location>
</feature>
<dbReference type="InParanoid" id="E2AXV4"/>
<dbReference type="InterPro" id="IPR026638">
    <property type="entry name" value="NCOA6"/>
</dbReference>
<keyword evidence="4" id="KW-1185">Reference proteome</keyword>
<name>E2AXV4_CAMFO</name>
<evidence type="ECO:0000256" key="1">
    <source>
        <dbReference type="SAM" id="MobiDB-lite"/>
    </source>
</evidence>
<feature type="compositionally biased region" description="Polar residues" evidence="1">
    <location>
        <begin position="1958"/>
        <end position="1967"/>
    </location>
</feature>
<dbReference type="OMA" id="TTWNAQN"/>
<evidence type="ECO:0000313" key="3">
    <source>
        <dbReference type="EMBL" id="EFN61718.1"/>
    </source>
</evidence>
<feature type="region of interest" description="Disordered" evidence="1">
    <location>
        <begin position="121"/>
        <end position="154"/>
    </location>
</feature>
<dbReference type="EMBL" id="GL443736">
    <property type="protein sequence ID" value="EFN61718.1"/>
    <property type="molecule type" value="Genomic_DNA"/>
</dbReference>
<feature type="region of interest" description="Disordered" evidence="1">
    <location>
        <begin position="1101"/>
        <end position="1133"/>
    </location>
</feature>
<feature type="compositionally biased region" description="Polar residues" evidence="1">
    <location>
        <begin position="1656"/>
        <end position="1668"/>
    </location>
</feature>
<feature type="compositionally biased region" description="Polar residues" evidence="1">
    <location>
        <begin position="2076"/>
        <end position="2095"/>
    </location>
</feature>